<dbReference type="GO" id="GO:0005524">
    <property type="term" value="F:ATP binding"/>
    <property type="evidence" value="ECO:0007669"/>
    <property type="project" value="UniProtKB-KW"/>
</dbReference>
<feature type="region of interest" description="Disordered" evidence="14">
    <location>
        <begin position="465"/>
        <end position="537"/>
    </location>
</feature>
<evidence type="ECO:0000259" key="16">
    <source>
        <dbReference type="PROSITE" id="PS51471"/>
    </source>
</evidence>
<evidence type="ECO:0000256" key="4">
    <source>
        <dbReference type="ARBA" id="ARBA00022679"/>
    </source>
</evidence>
<dbReference type="EC" id="3.6.4.13" evidence="2"/>
<dbReference type="GO" id="GO:0003724">
    <property type="term" value="F:RNA helicase activity"/>
    <property type="evidence" value="ECO:0007669"/>
    <property type="project" value="UniProtKB-EC"/>
</dbReference>
<dbReference type="InterPro" id="IPR027417">
    <property type="entry name" value="P-loop_NTPase"/>
</dbReference>
<dbReference type="InterPro" id="IPR044861">
    <property type="entry name" value="IPNS-like_FE2OG_OXY"/>
</dbReference>
<dbReference type="InterPro" id="IPR005123">
    <property type="entry name" value="Oxoglu/Fe-dep_dioxygenase_dom"/>
</dbReference>
<dbReference type="GO" id="GO:0008174">
    <property type="term" value="F:mRNA methyltransferase activity"/>
    <property type="evidence" value="ECO:0007669"/>
    <property type="project" value="UniProtKB-UniRule"/>
</dbReference>
<dbReference type="SUPFAM" id="SSF56672">
    <property type="entry name" value="DNA/RNA polymerases"/>
    <property type="match status" value="1"/>
</dbReference>
<dbReference type="Pfam" id="PF03171">
    <property type="entry name" value="2OG-FeII_Oxy"/>
    <property type="match status" value="1"/>
</dbReference>
<comment type="function">
    <text evidence="11">RNA replication. The central part of this protein possibly functions as an ATP-binding helicase.</text>
</comment>
<evidence type="ECO:0000259" key="18">
    <source>
        <dbReference type="PROSITE" id="PS51743"/>
    </source>
</evidence>
<keyword evidence="3" id="KW-0696">RNA-directed RNA polymerase</keyword>
<dbReference type="InterPro" id="IPR037151">
    <property type="entry name" value="AlkB-like_sf"/>
</dbReference>
<evidence type="ECO:0000256" key="10">
    <source>
        <dbReference type="ARBA" id="ARBA00022953"/>
    </source>
</evidence>
<dbReference type="Gene3D" id="3.40.50.300">
    <property type="entry name" value="P-loop containing nucleotide triphosphate hydrolases"/>
    <property type="match status" value="1"/>
</dbReference>
<accession>A0A6M2VHV4</accession>
<keyword evidence="10" id="KW-0693">Viral RNA replication</keyword>
<dbReference type="EMBL" id="MH389251">
    <property type="protein sequence ID" value="QCY49531.1"/>
    <property type="molecule type" value="Genomic_RNA"/>
</dbReference>
<dbReference type="Pfam" id="PF01660">
    <property type="entry name" value="Vmethyltransf"/>
    <property type="match status" value="1"/>
</dbReference>
<gene>
    <name evidence="19" type="primary">ORF1</name>
</gene>
<dbReference type="PROSITE" id="PS50507">
    <property type="entry name" value="RDRP_SSRNA_POS"/>
    <property type="match status" value="1"/>
</dbReference>
<evidence type="ECO:0000256" key="13">
    <source>
        <dbReference type="ARBA" id="ARBA00047984"/>
    </source>
</evidence>
<evidence type="ECO:0000256" key="5">
    <source>
        <dbReference type="ARBA" id="ARBA00022695"/>
    </source>
</evidence>
<dbReference type="InterPro" id="IPR002588">
    <property type="entry name" value="Alphavirus-like_MT_dom"/>
</dbReference>
<dbReference type="PROSITE" id="PS51657">
    <property type="entry name" value="PSRV_HELICASE"/>
    <property type="match status" value="1"/>
</dbReference>
<feature type="domain" description="Alphavirus-like MT" evidence="18">
    <location>
        <begin position="59"/>
        <end position="223"/>
    </location>
</feature>
<reference evidence="19" key="1">
    <citation type="submission" date="2018-05" db="EMBL/GenBank/DDBJ databases">
        <title>Molecular and biological characterization of two novel viruses belonging to genera Potyvirus and Carlavirus identified through elucidation of emerging shallot mild yellow stripe disease in France.</title>
        <authorList>
            <person name="Marais A."/>
            <person name="Faure C."/>
            <person name="Theil S."/>
            <person name="Candresse T."/>
        </authorList>
    </citation>
    <scope>NUCLEOTIDE SEQUENCE</scope>
    <source>
        <strain evidence="19">13-05</strain>
    </source>
</reference>
<feature type="compositionally biased region" description="Basic and acidic residues" evidence="14">
    <location>
        <begin position="432"/>
        <end position="442"/>
    </location>
</feature>
<proteinExistence type="predicted"/>
<dbReference type="SUPFAM" id="SSF51197">
    <property type="entry name" value="Clavaminate synthase-like"/>
    <property type="match status" value="1"/>
</dbReference>
<dbReference type="EC" id="2.7.7.48" evidence="1"/>
<dbReference type="GO" id="GO:0003968">
    <property type="term" value="F:RNA-directed RNA polymerase activity"/>
    <property type="evidence" value="ECO:0007669"/>
    <property type="project" value="UniProtKB-KW"/>
</dbReference>
<dbReference type="InterPro" id="IPR027351">
    <property type="entry name" value="(+)RNA_virus_helicase_core_dom"/>
</dbReference>
<feature type="compositionally biased region" description="Basic and acidic residues" evidence="14">
    <location>
        <begin position="475"/>
        <end position="485"/>
    </location>
</feature>
<protein>
    <recommendedName>
        <fullName evidence="12">ORF1 protein</fullName>
        <ecNumber evidence="1">2.7.7.48</ecNumber>
        <ecNumber evidence="2">3.6.4.13</ecNumber>
    </recommendedName>
</protein>
<evidence type="ECO:0000256" key="14">
    <source>
        <dbReference type="SAM" id="MobiDB-lite"/>
    </source>
</evidence>
<evidence type="ECO:0000256" key="3">
    <source>
        <dbReference type="ARBA" id="ARBA00022484"/>
    </source>
</evidence>
<evidence type="ECO:0000313" key="19">
    <source>
        <dbReference type="EMBL" id="QCY49531.1"/>
    </source>
</evidence>
<dbReference type="InterPro" id="IPR043502">
    <property type="entry name" value="DNA/RNA_pol_sf"/>
</dbReference>
<keyword evidence="4" id="KW-0808">Transferase</keyword>
<feature type="region of interest" description="Disordered" evidence="14">
    <location>
        <begin position="426"/>
        <end position="452"/>
    </location>
</feature>
<evidence type="ECO:0000256" key="1">
    <source>
        <dbReference type="ARBA" id="ARBA00012494"/>
    </source>
</evidence>
<feature type="domain" description="(+)RNA virus helicase C-terminal" evidence="17">
    <location>
        <begin position="890"/>
        <end position="1177"/>
    </location>
</feature>
<evidence type="ECO:0000256" key="11">
    <source>
        <dbReference type="ARBA" id="ARBA00025585"/>
    </source>
</evidence>
<dbReference type="GO" id="GO:0016556">
    <property type="term" value="P:mRNA modification"/>
    <property type="evidence" value="ECO:0007669"/>
    <property type="project" value="InterPro"/>
</dbReference>
<dbReference type="Gene3D" id="2.60.120.590">
    <property type="entry name" value="Alpha-ketoglutarate-dependent dioxygenase AlkB-like"/>
    <property type="match status" value="1"/>
</dbReference>
<organismHost>
    <name type="scientific">Allium cepa var. aggregatum</name>
    <name type="common">Shallot</name>
    <name type="synonym">Allium ascalonicum</name>
    <dbReference type="NCBI Taxonomy" id="28911"/>
</organismHost>
<feature type="compositionally biased region" description="Acidic residues" evidence="14">
    <location>
        <begin position="506"/>
        <end position="535"/>
    </location>
</feature>
<evidence type="ECO:0000256" key="8">
    <source>
        <dbReference type="ARBA" id="ARBA00022806"/>
    </source>
</evidence>
<keyword evidence="8" id="KW-0347">Helicase</keyword>
<sequence length="1720" mass="194127">MTAVQKLFDQISDPNTKAGYSNACFEAAQAASKKAMAIAPFSVTTPEALTLERFGITTSPFATTSHTHAADKIIENDCLTIIGHYLPKREAVTLIQLKRSKIHLLGRQPSQDHFQNYCHEPKDVLRYGITHPNSCPVVNTEYAVLADTLHFMSPRQLYHLFSRNPKLERLFATLVLPIEAQHKLPSLFPDVYRLEYYNDHFAYMPGGHGGGAYVHSYGTLKWLDTAQVGPVDYTQSSITNPWPITDYLSIEKIETKAAHHIMFIQRRRAQVDWPLPPIWVYHASEYVKLPLIFYPPEANVQKTYPHTLIKRMQLYCFSVKAVSLRDIFAKLRQVIETQELVRYSMADLIRLANYFLFITGMNQVSDYESPLLENLFGKMCASIRMRLRTFFQNLLGKTSYAALLTVTDVIPVHFTTQPKRREAVGELWFQEPKSEREHDNPTPKRTSPSPDDLDLLAWFHQLESSGSMSEPCDNPEPKPQPHDDQSAEGGHVNNLAKPQQQVDRPNDDEPTIPPADVEDCDDDSSTFSDEDDDCDSMPALEEISDLDLDDFTDLPNEASNEPLSTDEQTPDNHVETITRGVFPCGCGTKITINSFGRAIEVAGVNLTDQMKGRIAAFYSRDGQGYSYTGYSHKSQGWLEGLDKLIKACGEETTAYNQCLVQKYEQGSRIGFHSDDEAIYPKGNKILTVNAAGSGTFGIKCEKGETTLNLEDGDYFLMPSGFQETHKHNVMAVTPRLSFTFRSTVVNSQRKPVEPEKPNQNNASPNLPDPKNSSDKQHRKTRPAKGDEKSSSPDLEPLDAPTVEILKLHGFTALTPQHDGTCQIRPVYFNKDIHLRRKSVKTDLSPPAQPFFDLATSLSRGIYVHRINNRRATAYMSDVKNNLTGLVLPKLDRDLLSSWVALAETTTREVAVLAIHGAGGAGKSRALQELLRSSPALADSINIVVPTINLANDWKAKLPQMDPRRVMTFEKACERECKAVTIFDDYGKLPAGFVDAYLAIKVNVELAILTGDQRQSTHHQERESQISSLQSNIAQFSKYADYYLNATHRQPRRLANPIKVHAERQLGGAVLKANIVPDLAMVLVPAFRSQSLLTDLGRHAMTYAGCQGLTLNHLTIILDKDTPLCSDEVLYTAFSRASESITFVNTHSDNPAFLAKLDATPYLKTLISWVREDEQAGADCPATEPHVEDVPTKTHIPVANDKVQLEDKIEAMEDKDTRELWSGEEKTNLMQTQDPVVQLFPHQQAKDEALFKITIGERIRTATPEQNTKQLRHTLNAGDLLFEAYAQFMKVPKETQPFDKRLWTHCRQLALRTYLSKPTSNLQQGAVRQDPDFPDNAIALFNKSQWVKKLEKVGARFKAGQTISAFKQEVVLLTTTMALYLRKKREQHQPDNVFIMCERTPEQFNAFVMTKWDFDRPNYTSDYTQYDQSQDAAFLNFEIRKARHLGVPEDVLSFYKFIKTHAKTFLGNLAIMRLSGEGPTFDANTECNIAYDALRFRLGDDVRACYAGDDLVRDKACEERAGWVYSESLFSLKAKPLVTNKPDFCGWRLTRHGIVKSPIQLYQSLQLALRLGKIDEVKRSYAIDYLFAYRLGDKIYDIFDEDELGKHQLVTRTLIKKGMQPPESGNHLPIFHITSDRLIRDPDAVKVQSYECDRIILKQPHIIDDYIPAGTQPRNTEHSVSTDRRDMTGACNLSAEKLAFGGNTINQLFRTSWEGRSPSSN</sequence>
<dbReference type="GO" id="GO:0039694">
    <property type="term" value="P:viral RNA genome replication"/>
    <property type="evidence" value="ECO:0007669"/>
    <property type="project" value="InterPro"/>
</dbReference>
<dbReference type="GO" id="GO:0006396">
    <property type="term" value="P:RNA processing"/>
    <property type="evidence" value="ECO:0007669"/>
    <property type="project" value="InterPro"/>
</dbReference>
<dbReference type="GO" id="GO:0016787">
    <property type="term" value="F:hydrolase activity"/>
    <property type="evidence" value="ECO:0007669"/>
    <property type="project" value="UniProtKB-KW"/>
</dbReference>
<comment type="catalytic activity">
    <reaction evidence="13">
        <text>ATP + H2O = ADP + phosphate + H(+)</text>
        <dbReference type="Rhea" id="RHEA:13065"/>
        <dbReference type="ChEBI" id="CHEBI:15377"/>
        <dbReference type="ChEBI" id="CHEBI:15378"/>
        <dbReference type="ChEBI" id="CHEBI:30616"/>
        <dbReference type="ChEBI" id="CHEBI:43474"/>
        <dbReference type="ChEBI" id="CHEBI:456216"/>
        <dbReference type="EC" id="3.6.4.13"/>
    </reaction>
</comment>
<evidence type="ECO:0000256" key="6">
    <source>
        <dbReference type="ARBA" id="ARBA00022741"/>
    </source>
</evidence>
<evidence type="ECO:0000256" key="7">
    <source>
        <dbReference type="ARBA" id="ARBA00022801"/>
    </source>
</evidence>
<evidence type="ECO:0000259" key="15">
    <source>
        <dbReference type="PROSITE" id="PS50507"/>
    </source>
</evidence>
<dbReference type="SUPFAM" id="SSF52540">
    <property type="entry name" value="P-loop containing nucleoside triphosphate hydrolases"/>
    <property type="match status" value="1"/>
</dbReference>
<feature type="domain" description="Fe2OG dioxygenase" evidence="16">
    <location>
        <begin position="654"/>
        <end position="744"/>
    </location>
</feature>
<dbReference type="CDD" id="cd23246">
    <property type="entry name" value="Alphaflexiviridae_RdRp"/>
    <property type="match status" value="1"/>
</dbReference>
<dbReference type="Pfam" id="PF01443">
    <property type="entry name" value="Viral_helicase1"/>
    <property type="match status" value="1"/>
</dbReference>
<evidence type="ECO:0000256" key="9">
    <source>
        <dbReference type="ARBA" id="ARBA00022840"/>
    </source>
</evidence>
<dbReference type="GO" id="GO:0006351">
    <property type="term" value="P:DNA-templated transcription"/>
    <property type="evidence" value="ECO:0007669"/>
    <property type="project" value="InterPro"/>
</dbReference>
<evidence type="ECO:0000259" key="17">
    <source>
        <dbReference type="PROSITE" id="PS51657"/>
    </source>
</evidence>
<dbReference type="PROSITE" id="PS51743">
    <property type="entry name" value="ALPHAVIRUS_MT"/>
    <property type="match status" value="1"/>
</dbReference>
<feature type="compositionally biased region" description="Polar residues" evidence="14">
    <location>
        <begin position="557"/>
        <end position="567"/>
    </location>
</feature>
<keyword evidence="5" id="KW-0548">Nucleotidyltransferase</keyword>
<evidence type="ECO:0000256" key="2">
    <source>
        <dbReference type="ARBA" id="ARBA00012552"/>
    </source>
</evidence>
<dbReference type="InterPro" id="IPR001788">
    <property type="entry name" value="RNA-dep_RNA_pol_alsuvir"/>
</dbReference>
<name>A0A6M2VHV4_SHVX</name>
<dbReference type="GO" id="GO:0003723">
    <property type="term" value="F:RNA binding"/>
    <property type="evidence" value="ECO:0007669"/>
    <property type="project" value="InterPro"/>
</dbReference>
<feature type="region of interest" description="Disordered" evidence="14">
    <location>
        <begin position="744"/>
        <end position="797"/>
    </location>
</feature>
<organism evidence="19">
    <name type="scientific">Shallot virus X</name>
    <name type="common">ShVX</name>
    <dbReference type="NCBI Taxonomy" id="31770"/>
    <lineage>
        <taxon>Viruses</taxon>
        <taxon>Riboviria</taxon>
        <taxon>Orthornavirae</taxon>
        <taxon>Kitrinoviricota</taxon>
        <taxon>Alsuviricetes</taxon>
        <taxon>Tymovirales</taxon>
        <taxon>Alphaflexiviridae</taxon>
        <taxon>Allexivirus</taxon>
        <taxon>Acarallexivirus</taxon>
        <taxon>Allexivirus ecsascalonicum</taxon>
    </lineage>
</organism>
<keyword evidence="9" id="KW-0067">ATP-binding</keyword>
<dbReference type="InterPro" id="IPR007094">
    <property type="entry name" value="RNA-dir_pol_PSvirus"/>
</dbReference>
<feature type="region of interest" description="Disordered" evidence="14">
    <location>
        <begin position="550"/>
        <end position="571"/>
    </location>
</feature>
<dbReference type="PROSITE" id="PS51471">
    <property type="entry name" value="FE2OG_OXY"/>
    <property type="match status" value="1"/>
</dbReference>
<keyword evidence="6" id="KW-0547">Nucleotide-binding</keyword>
<evidence type="ECO:0000256" key="12">
    <source>
        <dbReference type="ARBA" id="ARBA00042213"/>
    </source>
</evidence>
<keyword evidence="7" id="KW-0378">Hydrolase</keyword>
<dbReference type="Pfam" id="PF00978">
    <property type="entry name" value="RdRP_2"/>
    <property type="match status" value="1"/>
</dbReference>
<feature type="domain" description="RdRp catalytic" evidence="15">
    <location>
        <begin position="1415"/>
        <end position="1522"/>
    </location>
</feature>